<dbReference type="Gene3D" id="3.20.20.150">
    <property type="entry name" value="Divalent-metal-dependent TIM barrel enzymes"/>
    <property type="match status" value="1"/>
</dbReference>
<keyword evidence="2" id="KW-1185">Reference proteome</keyword>
<dbReference type="EMBL" id="SMGK01000005">
    <property type="protein sequence ID" value="TCK71726.1"/>
    <property type="molecule type" value="Genomic_DNA"/>
</dbReference>
<sequence length="308" mass="34426">MDRGKSAGAQLCRKAWTHLLAMQSSLREKRLRIGLTYNSVADLPAHSEGHQKDSEAIYSAAAKVGYEAMQGGSARLCKAYGLQIIGSGVVPAPADAEAFVEHWKRQGAIAATCIAGYGYESDGEIDALAGLITHLAATYNLPVYIETHRGSITQDAWRTVELTKRVPSIRFNGDFSHWFTGQEMPYGDFDERLNRLKPVFERVRFLHGRIGNRCCMQVDIGEGLEHPSIPYFRSFWVRAMTGFLKAYDSGRDLWFCPELLGSEYQYAHLASNEYGDVVEQSDRWRQSTVLVRLAKSYFAEAVAGVNKI</sequence>
<evidence type="ECO:0000313" key="2">
    <source>
        <dbReference type="Proteomes" id="UP000295210"/>
    </source>
</evidence>
<name>A0A4R1L1C0_9BACT</name>
<gene>
    <name evidence="1" type="ORF">C7378_3016</name>
</gene>
<comment type="caution">
    <text evidence="1">The sequence shown here is derived from an EMBL/GenBank/DDBJ whole genome shotgun (WGS) entry which is preliminary data.</text>
</comment>
<dbReference type="GO" id="GO:0016853">
    <property type="term" value="F:isomerase activity"/>
    <property type="evidence" value="ECO:0007669"/>
    <property type="project" value="UniProtKB-KW"/>
</dbReference>
<keyword evidence="1" id="KW-0413">Isomerase</keyword>
<dbReference type="SUPFAM" id="SSF51658">
    <property type="entry name" value="Xylose isomerase-like"/>
    <property type="match status" value="1"/>
</dbReference>
<dbReference type="AlphaFoldDB" id="A0A4R1L1C0"/>
<proteinExistence type="predicted"/>
<organism evidence="1 2">
    <name type="scientific">Acidipila rosea</name>
    <dbReference type="NCBI Taxonomy" id="768535"/>
    <lineage>
        <taxon>Bacteria</taxon>
        <taxon>Pseudomonadati</taxon>
        <taxon>Acidobacteriota</taxon>
        <taxon>Terriglobia</taxon>
        <taxon>Terriglobales</taxon>
        <taxon>Acidobacteriaceae</taxon>
        <taxon>Acidipila</taxon>
    </lineage>
</organism>
<accession>A0A4R1L1C0</accession>
<dbReference type="InterPro" id="IPR036237">
    <property type="entry name" value="Xyl_isomerase-like_sf"/>
</dbReference>
<dbReference type="Proteomes" id="UP000295210">
    <property type="component" value="Unassembled WGS sequence"/>
</dbReference>
<protein>
    <submittedName>
        <fullName evidence="1">Sugar phosphate isomerase/epimerase</fullName>
    </submittedName>
</protein>
<reference evidence="1 2" key="1">
    <citation type="submission" date="2019-03" db="EMBL/GenBank/DDBJ databases">
        <title>Genomic Encyclopedia of Type Strains, Phase IV (KMG-IV): sequencing the most valuable type-strain genomes for metagenomic binning, comparative biology and taxonomic classification.</title>
        <authorList>
            <person name="Goeker M."/>
        </authorList>
    </citation>
    <scope>NUCLEOTIDE SEQUENCE [LARGE SCALE GENOMIC DNA]</scope>
    <source>
        <strain evidence="1 2">DSM 103428</strain>
    </source>
</reference>
<evidence type="ECO:0000313" key="1">
    <source>
        <dbReference type="EMBL" id="TCK71726.1"/>
    </source>
</evidence>